<dbReference type="Proteomes" id="UP001458880">
    <property type="component" value="Unassembled WGS sequence"/>
</dbReference>
<proteinExistence type="predicted"/>
<feature type="compositionally biased region" description="Low complexity" evidence="1">
    <location>
        <begin position="768"/>
        <end position="782"/>
    </location>
</feature>
<sequence length="832" mass="91244">MTSSSKSVRIGESTFEDTLMKWYEEKESKVSNIDEVSECDIESEHDTNSEFDGPKHDESDDEVAKDLDSFVIFPFVMILELTYGRTYCLSRYNLQKTICIILVYLNQILSEIKMFSRAFLFVILAVTITCEAKKIKFVPSHPYIYNLELAFREDKISDYIVDSFLATAGSESDKLLHCEIGLTDLIKAIPIKKLGISDFTNAYKELNLSHNDDDLNNLISELNYAKLKEVGISVEKIYKSVAKIYFKDRPAELLEALRILGIAEEFSVAYTFGSEEDVFNALQNELLNVLGLKKLDGDVLANFINNQVASVLIERGLTKDSLKNFLQALGLSVSNYKESKSFKNCYNLFTQSKSLAVAVSNDELVTNDDSIVLKYLNLETYTRLSAKVVQGSGIPYTILSRDIENDEIDNVIRIKINGLLPSFISEASGDAEVSNQYCQYISVYGDQLLVQDINANIVDDQLTVTKFFNTPFKKGSPLICGQKLYGLASVNNFNSIIFDYVQQEKQKPEENTPPAPVFPPIHNKPEAIQAIKDFFEKLHANFNPCKYFDCGVKEDATPCPGDSNDNTSEASENNSSDGAASGEDSSEIVTDSNGDSETGTESVHDSGESEDENVSGSQNESEDENVSENQNASKEENVSGDVESPADGTSEPDSAEHQDESNNDRENPDDNTNSSNGSDQTSADESTNNDVDINDTESNNNNDSSNSEELSSNAEQDAEDVASNSEKDGEDVDFSFEQVTLEITSASGEDAEEAGSNSGQDANVSDTSASEQDQQSNDQSSSGEVGLQGGDSNSNVESEDNRESDSSFSENSPVDNSVSDSAISDSSSDGSS</sequence>
<feature type="compositionally biased region" description="Polar residues" evidence="1">
    <location>
        <begin position="737"/>
        <end position="747"/>
    </location>
</feature>
<dbReference type="AlphaFoldDB" id="A0AAW1JXQ0"/>
<feature type="region of interest" description="Disordered" evidence="1">
    <location>
        <begin position="39"/>
        <end position="60"/>
    </location>
</feature>
<organism evidence="2 3">
    <name type="scientific">Popillia japonica</name>
    <name type="common">Japanese beetle</name>
    <dbReference type="NCBI Taxonomy" id="7064"/>
    <lineage>
        <taxon>Eukaryota</taxon>
        <taxon>Metazoa</taxon>
        <taxon>Ecdysozoa</taxon>
        <taxon>Arthropoda</taxon>
        <taxon>Hexapoda</taxon>
        <taxon>Insecta</taxon>
        <taxon>Pterygota</taxon>
        <taxon>Neoptera</taxon>
        <taxon>Endopterygota</taxon>
        <taxon>Coleoptera</taxon>
        <taxon>Polyphaga</taxon>
        <taxon>Scarabaeiformia</taxon>
        <taxon>Scarabaeidae</taxon>
        <taxon>Rutelinae</taxon>
        <taxon>Popillia</taxon>
    </lineage>
</organism>
<protein>
    <submittedName>
        <fullName evidence="2">Uncharacterized protein</fullName>
    </submittedName>
</protein>
<gene>
    <name evidence="2" type="ORF">QE152_g26617</name>
</gene>
<evidence type="ECO:0000256" key="1">
    <source>
        <dbReference type="SAM" id="MobiDB-lite"/>
    </source>
</evidence>
<evidence type="ECO:0000313" key="2">
    <source>
        <dbReference type="EMBL" id="KAK9709463.1"/>
    </source>
</evidence>
<feature type="compositionally biased region" description="Polar residues" evidence="1">
    <location>
        <begin position="563"/>
        <end position="574"/>
    </location>
</feature>
<feature type="compositionally biased region" description="Low complexity" evidence="1">
    <location>
        <begin position="697"/>
        <end position="713"/>
    </location>
</feature>
<evidence type="ECO:0000313" key="3">
    <source>
        <dbReference type="Proteomes" id="UP001458880"/>
    </source>
</evidence>
<feature type="compositionally biased region" description="Polar residues" evidence="1">
    <location>
        <begin position="670"/>
        <end position="691"/>
    </location>
</feature>
<feature type="compositionally biased region" description="Polar residues" evidence="1">
    <location>
        <begin position="588"/>
        <end position="601"/>
    </location>
</feature>
<feature type="region of interest" description="Disordered" evidence="1">
    <location>
        <begin position="560"/>
        <end position="832"/>
    </location>
</feature>
<feature type="compositionally biased region" description="Polar residues" evidence="1">
    <location>
        <begin position="755"/>
        <end position="767"/>
    </location>
</feature>
<feature type="compositionally biased region" description="Basic and acidic residues" evidence="1">
    <location>
        <begin position="42"/>
        <end position="60"/>
    </location>
</feature>
<reference evidence="2 3" key="1">
    <citation type="journal article" date="2024" name="BMC Genomics">
        <title>De novo assembly and annotation of Popillia japonica's genome with initial clues to its potential as an invasive pest.</title>
        <authorList>
            <person name="Cucini C."/>
            <person name="Boschi S."/>
            <person name="Funari R."/>
            <person name="Cardaioli E."/>
            <person name="Iannotti N."/>
            <person name="Marturano G."/>
            <person name="Paoli F."/>
            <person name="Bruttini M."/>
            <person name="Carapelli A."/>
            <person name="Frati F."/>
            <person name="Nardi F."/>
        </authorList>
    </citation>
    <scope>NUCLEOTIDE SEQUENCE [LARGE SCALE GENOMIC DNA]</scope>
    <source>
        <strain evidence="2">DMR45628</strain>
    </source>
</reference>
<dbReference type="EMBL" id="JASPKY010000309">
    <property type="protein sequence ID" value="KAK9709463.1"/>
    <property type="molecule type" value="Genomic_DNA"/>
</dbReference>
<keyword evidence="3" id="KW-1185">Reference proteome</keyword>
<feature type="compositionally biased region" description="Basic and acidic residues" evidence="1">
    <location>
        <begin position="654"/>
        <end position="668"/>
    </location>
</feature>
<accession>A0AAW1JXQ0</accession>
<name>A0AAW1JXQ0_POPJA</name>
<comment type="caution">
    <text evidence="2">The sequence shown here is derived from an EMBL/GenBank/DDBJ whole genome shotgun (WGS) entry which is preliminary data.</text>
</comment>
<feature type="compositionally biased region" description="Low complexity" evidence="1">
    <location>
        <begin position="815"/>
        <end position="832"/>
    </location>
</feature>